<reference evidence="3" key="2">
    <citation type="submission" date="2021-02" db="EMBL/GenBank/DDBJ databases">
        <title>Metagenome-assembled genomes from human diarrheal sample B26.</title>
        <authorList>
            <person name="Ateba T.P."/>
            <person name="Alayande K.A."/>
            <person name="Mwanza M."/>
        </authorList>
    </citation>
    <scope>NUCLEOTIDE SEQUENCE</scope>
    <source>
        <strain evidence="3">06WH</strain>
    </source>
</reference>
<dbReference type="RefSeq" id="WP_055267642.1">
    <property type="nucleotide sequence ID" value="NZ_CZAL01000016.1"/>
</dbReference>
<dbReference type="SMART" id="SM00530">
    <property type="entry name" value="HTH_XRE"/>
    <property type="match status" value="1"/>
</dbReference>
<evidence type="ECO:0000313" key="3">
    <source>
        <dbReference type="EMBL" id="MBN2952596.1"/>
    </source>
</evidence>
<name>A0A174R234_9FIRM</name>
<dbReference type="GO" id="GO:0003677">
    <property type="term" value="F:DNA binding"/>
    <property type="evidence" value="ECO:0007669"/>
    <property type="project" value="InterPro"/>
</dbReference>
<sequence>MIAIGKNIKRIRESMGLSQEAFGLLIGKSSSQVSSYEKGSEVLSSTIYKIAEVAGVDFNTVMGDEPEKWEPEPKWDAELRIYNMDDRLEVIRILAKNGYDVGQNKRPKGKGNAVDYFVHAKDLATNADTSK</sequence>
<dbReference type="SUPFAM" id="SSF47413">
    <property type="entry name" value="lambda repressor-like DNA-binding domains"/>
    <property type="match status" value="1"/>
</dbReference>
<evidence type="ECO:0000313" key="2">
    <source>
        <dbReference type="EMBL" id="CUP77180.1"/>
    </source>
</evidence>
<dbReference type="Proteomes" id="UP000737612">
    <property type="component" value="Unassembled WGS sequence"/>
</dbReference>
<dbReference type="PROSITE" id="PS50943">
    <property type="entry name" value="HTH_CROC1"/>
    <property type="match status" value="1"/>
</dbReference>
<evidence type="ECO:0000259" key="1">
    <source>
        <dbReference type="PROSITE" id="PS50943"/>
    </source>
</evidence>
<dbReference type="EMBL" id="CZAL01000016">
    <property type="protein sequence ID" value="CUP77180.1"/>
    <property type="molecule type" value="Genomic_DNA"/>
</dbReference>
<dbReference type="Proteomes" id="UP000095709">
    <property type="component" value="Unassembled WGS sequence"/>
</dbReference>
<gene>
    <name evidence="2" type="ORF">ERS852498_02787</name>
    <name evidence="3" type="ORF">JTJ23_03125</name>
</gene>
<proteinExistence type="predicted"/>
<dbReference type="InterPro" id="IPR001387">
    <property type="entry name" value="Cro/C1-type_HTH"/>
</dbReference>
<feature type="domain" description="HTH cro/C1-type" evidence="1">
    <location>
        <begin position="8"/>
        <end position="61"/>
    </location>
</feature>
<dbReference type="CDD" id="cd00093">
    <property type="entry name" value="HTH_XRE"/>
    <property type="match status" value="1"/>
</dbReference>
<dbReference type="Pfam" id="PF01381">
    <property type="entry name" value="HTH_3"/>
    <property type="match status" value="1"/>
</dbReference>
<dbReference type="InterPro" id="IPR010982">
    <property type="entry name" value="Lambda_DNA-bd_dom_sf"/>
</dbReference>
<accession>A0A174R234</accession>
<reference evidence="2 4" key="1">
    <citation type="submission" date="2015-09" db="EMBL/GenBank/DDBJ databases">
        <authorList>
            <consortium name="Pathogen Informatics"/>
        </authorList>
    </citation>
    <scope>NUCLEOTIDE SEQUENCE [LARGE SCALE GENOMIC DNA]</scope>
    <source>
        <strain evidence="2 4">2789STDY5834885</strain>
    </source>
</reference>
<dbReference type="Gene3D" id="1.10.260.40">
    <property type="entry name" value="lambda repressor-like DNA-binding domains"/>
    <property type="match status" value="1"/>
</dbReference>
<dbReference type="AlphaFoldDB" id="A0A174R234"/>
<protein>
    <submittedName>
        <fullName evidence="3">Helix-turn-helix transcriptional regulator</fullName>
    </submittedName>
    <submittedName>
        <fullName evidence="2">Putative zinc finger/helix-turn-helix protein, YgiT family</fullName>
    </submittedName>
</protein>
<dbReference type="EMBL" id="JAFHBD010000009">
    <property type="protein sequence ID" value="MBN2952596.1"/>
    <property type="molecule type" value="Genomic_DNA"/>
</dbReference>
<organism evidence="2 4">
    <name type="scientific">Fusicatenibacter saccharivorans</name>
    <dbReference type="NCBI Taxonomy" id="1150298"/>
    <lineage>
        <taxon>Bacteria</taxon>
        <taxon>Bacillati</taxon>
        <taxon>Bacillota</taxon>
        <taxon>Clostridia</taxon>
        <taxon>Lachnospirales</taxon>
        <taxon>Lachnospiraceae</taxon>
        <taxon>Fusicatenibacter</taxon>
    </lineage>
</organism>
<evidence type="ECO:0000313" key="4">
    <source>
        <dbReference type="Proteomes" id="UP000095709"/>
    </source>
</evidence>